<dbReference type="PANTHER" id="PTHR11527">
    <property type="entry name" value="HEAT-SHOCK PROTEIN 20 FAMILY MEMBER"/>
    <property type="match status" value="1"/>
</dbReference>
<dbReference type="RefSeq" id="WP_106930100.1">
    <property type="nucleotide sequence ID" value="NZ_PYFT01000001.1"/>
</dbReference>
<dbReference type="InterPro" id="IPR002068">
    <property type="entry name" value="A-crystallin/Hsp20_dom"/>
</dbReference>
<gene>
    <name evidence="4" type="ORF">AHMF7605_13350</name>
</gene>
<accession>A0A2T2YFY1</accession>
<evidence type="ECO:0000256" key="2">
    <source>
        <dbReference type="RuleBase" id="RU003616"/>
    </source>
</evidence>
<dbReference type="SUPFAM" id="SSF49764">
    <property type="entry name" value="HSP20-like chaperones"/>
    <property type="match status" value="1"/>
</dbReference>
<dbReference type="AlphaFoldDB" id="A0A2T2YFY1"/>
<sequence>MTITKYNGYLTDKMPQTFSTMLDRFFNESVNNRRQLADFTPHVDAFETETQYEFHVSLPGLSKEDINIDFQEGKLTIAGERKFNKEEESQNKKYHLLETQYGSFSRTFFLPDNVNPAQIDAHFENGILHVTVPKDEQKVKKHQIQIK</sequence>
<dbReference type="OrthoDB" id="9814487at2"/>
<evidence type="ECO:0000313" key="5">
    <source>
        <dbReference type="Proteomes" id="UP000240357"/>
    </source>
</evidence>
<dbReference type="Gene3D" id="2.60.40.790">
    <property type="match status" value="1"/>
</dbReference>
<reference evidence="4 5" key="1">
    <citation type="submission" date="2018-03" db="EMBL/GenBank/DDBJ databases">
        <title>Adhaeribacter sp. HMF7605 Genome sequencing and assembly.</title>
        <authorList>
            <person name="Kang H."/>
            <person name="Kang J."/>
            <person name="Cha I."/>
            <person name="Kim H."/>
            <person name="Joh K."/>
        </authorList>
    </citation>
    <scope>NUCLEOTIDE SEQUENCE [LARGE SCALE GENOMIC DNA]</scope>
    <source>
        <strain evidence="4 5">HMF7605</strain>
    </source>
</reference>
<proteinExistence type="inferred from homology"/>
<dbReference type="InterPro" id="IPR008978">
    <property type="entry name" value="HSP20-like_chaperone"/>
</dbReference>
<dbReference type="Pfam" id="PF00011">
    <property type="entry name" value="HSP20"/>
    <property type="match status" value="1"/>
</dbReference>
<dbReference type="InterPro" id="IPR031107">
    <property type="entry name" value="Small_HSP"/>
</dbReference>
<name>A0A2T2YFY1_9BACT</name>
<protein>
    <submittedName>
        <fullName evidence="4">Heat-shock protein Hsp20</fullName>
    </submittedName>
</protein>
<dbReference type="PROSITE" id="PS01031">
    <property type="entry name" value="SHSP"/>
    <property type="match status" value="1"/>
</dbReference>
<comment type="caution">
    <text evidence="4">The sequence shown here is derived from an EMBL/GenBank/DDBJ whole genome shotgun (WGS) entry which is preliminary data.</text>
</comment>
<keyword evidence="5" id="KW-1185">Reference proteome</keyword>
<dbReference type="Proteomes" id="UP000240357">
    <property type="component" value="Unassembled WGS sequence"/>
</dbReference>
<evidence type="ECO:0000256" key="1">
    <source>
        <dbReference type="PROSITE-ProRule" id="PRU00285"/>
    </source>
</evidence>
<comment type="similarity">
    <text evidence="1 2">Belongs to the small heat shock protein (HSP20) family.</text>
</comment>
<feature type="domain" description="SHSP" evidence="3">
    <location>
        <begin position="34"/>
        <end position="147"/>
    </location>
</feature>
<dbReference type="EMBL" id="PYFT01000001">
    <property type="protein sequence ID" value="PSR54425.1"/>
    <property type="molecule type" value="Genomic_DNA"/>
</dbReference>
<evidence type="ECO:0000259" key="3">
    <source>
        <dbReference type="PROSITE" id="PS01031"/>
    </source>
</evidence>
<evidence type="ECO:0000313" key="4">
    <source>
        <dbReference type="EMBL" id="PSR54425.1"/>
    </source>
</evidence>
<organism evidence="4 5">
    <name type="scientific">Adhaeribacter arboris</name>
    <dbReference type="NCBI Taxonomy" id="2072846"/>
    <lineage>
        <taxon>Bacteria</taxon>
        <taxon>Pseudomonadati</taxon>
        <taxon>Bacteroidota</taxon>
        <taxon>Cytophagia</taxon>
        <taxon>Cytophagales</taxon>
        <taxon>Hymenobacteraceae</taxon>
        <taxon>Adhaeribacter</taxon>
    </lineage>
</organism>
<dbReference type="CDD" id="cd06464">
    <property type="entry name" value="ACD_sHsps-like"/>
    <property type="match status" value="1"/>
</dbReference>